<dbReference type="SUPFAM" id="SSF54928">
    <property type="entry name" value="RNA-binding domain, RBD"/>
    <property type="match status" value="2"/>
</dbReference>
<dbReference type="GO" id="GO:0005654">
    <property type="term" value="C:nucleoplasm"/>
    <property type="evidence" value="ECO:0007669"/>
    <property type="project" value="TreeGrafter"/>
</dbReference>
<keyword evidence="1" id="KW-0694">RNA-binding</keyword>
<dbReference type="InterPro" id="IPR000504">
    <property type="entry name" value="RRM_dom"/>
</dbReference>
<evidence type="ECO:0000259" key="3">
    <source>
        <dbReference type="PROSITE" id="PS50102"/>
    </source>
</evidence>
<dbReference type="RefSeq" id="XP_013389852.1">
    <property type="nucleotide sequence ID" value="XM_013534398.2"/>
</dbReference>
<dbReference type="AlphaFoldDB" id="A0A1S3HUY5"/>
<evidence type="ECO:0000313" key="4">
    <source>
        <dbReference type="Proteomes" id="UP000085678"/>
    </source>
</evidence>
<dbReference type="Pfam" id="PF00076">
    <property type="entry name" value="RRM_1"/>
    <property type="match status" value="1"/>
</dbReference>
<accession>A0A1S3HUY5</accession>
<dbReference type="FunFam" id="3.30.70.330:FF:000084">
    <property type="entry name" value="Serine/arginine-rich splicing factor 11 isoform 1"/>
    <property type="match status" value="1"/>
</dbReference>
<sequence>MPSELESWNHSKVIQVSNLAMTCTKEQIRTLFGYLGRIDEVKMYPAEDSPIPATSKVFYVKFDDPVTTGVACHLTNTVFIDRALVIVPVLDGKIPDEQTALQISAPGASQPGQPVMGTPNWPQDIVNQTTGMGLNQVHTTYDPKLSAMGLPQYPPLSGTLDPHKVEEIRRTIYITNLDTTVTSEMLLTFFSQIGEVKYVRMAGDEAQLTKCAFVEFSEMSSVATALTYNGVAFVGKPLKIGHANNAIVKPGASAMMPSREMEEAMKKVKEAQSLITSAVETDLGKRSRSRSRSRRRRSRSRSRRKSRSRSKGRSRRSRSRTRRSSSRTRRRTRSPRRRRSRSRHRSRSRSKDRKRREDKDRKRDRSRTRRSRRSRSGSRERRRSRSRSRHRRRSRSPAKKSSRSPSPPKIERIRSLSPKRKGSSRSPSPLKKSKSRRSKSRSRSPKKSSSSRHKKEKRRDRDRDSREREGKSKKKKDKDRDRDRDRDREHGEDRKSSEQKEVKIKRDYDEEEKGYDSDKSEDRKEAQPEESKPPEAEAESASSSSEDEEREKSKPAPTDDLQEMDMDVDSD</sequence>
<proteinExistence type="predicted"/>
<dbReference type="PANTHER" id="PTHR32343">
    <property type="entry name" value="SERINE/ARGININE-RICH SPLICING FACTOR"/>
    <property type="match status" value="1"/>
</dbReference>
<evidence type="ECO:0000313" key="5">
    <source>
        <dbReference type="RefSeq" id="XP_013389852.1"/>
    </source>
</evidence>
<dbReference type="InterPro" id="IPR034192">
    <property type="entry name" value="SREK1_RRM2"/>
</dbReference>
<dbReference type="Gene3D" id="3.30.70.330">
    <property type="match status" value="2"/>
</dbReference>
<name>A0A1S3HUY5_LINAN</name>
<feature type="compositionally biased region" description="Basic residues" evidence="2">
    <location>
        <begin position="431"/>
        <end position="458"/>
    </location>
</feature>
<dbReference type="PANTHER" id="PTHR32343:SF22">
    <property type="entry name" value="LD29830P"/>
    <property type="match status" value="1"/>
</dbReference>
<dbReference type="InterPro" id="IPR035979">
    <property type="entry name" value="RBD_domain_sf"/>
</dbReference>
<feature type="compositionally biased region" description="Basic and acidic residues" evidence="2">
    <location>
        <begin position="459"/>
        <end position="470"/>
    </location>
</feature>
<dbReference type="CDD" id="cd12260">
    <property type="entry name" value="RRM2_SREK1"/>
    <property type="match status" value="1"/>
</dbReference>
<feature type="compositionally biased region" description="Acidic residues" evidence="2">
    <location>
        <begin position="560"/>
        <end position="571"/>
    </location>
</feature>
<dbReference type="SMART" id="SM00360">
    <property type="entry name" value="RRM"/>
    <property type="match status" value="2"/>
</dbReference>
<feature type="domain" description="RRM" evidence="3">
    <location>
        <begin position="170"/>
        <end position="245"/>
    </location>
</feature>
<feature type="region of interest" description="Disordered" evidence="2">
    <location>
        <begin position="276"/>
        <end position="571"/>
    </location>
</feature>
<dbReference type="InterPro" id="IPR012677">
    <property type="entry name" value="Nucleotide-bd_a/b_plait_sf"/>
</dbReference>
<reference evidence="5" key="1">
    <citation type="submission" date="2025-08" db="UniProtKB">
        <authorList>
            <consortium name="RefSeq"/>
        </authorList>
    </citation>
    <scope>IDENTIFICATION</scope>
    <source>
        <tissue evidence="5">Gonads</tissue>
    </source>
</reference>
<dbReference type="CDD" id="cd12259">
    <property type="entry name" value="RRM_SRSF11_SREK1"/>
    <property type="match status" value="1"/>
</dbReference>
<dbReference type="OrthoDB" id="7763451at2759"/>
<dbReference type="Proteomes" id="UP000085678">
    <property type="component" value="Unplaced"/>
</dbReference>
<dbReference type="GeneID" id="106158437"/>
<feature type="compositionally biased region" description="Basic residues" evidence="2">
    <location>
        <begin position="286"/>
        <end position="354"/>
    </location>
</feature>
<gene>
    <name evidence="5" type="primary">LOC106158437</name>
</gene>
<feature type="compositionally biased region" description="Basic residues" evidence="2">
    <location>
        <begin position="364"/>
        <end position="402"/>
    </location>
</feature>
<protein>
    <submittedName>
        <fullName evidence="5">Splicing regulatory glutamine/lysine-rich protein 1 isoform X2</fullName>
    </submittedName>
</protein>
<organism evidence="4 5">
    <name type="scientific">Lingula anatina</name>
    <name type="common">Brachiopod</name>
    <name type="synonym">Lingula unguis</name>
    <dbReference type="NCBI Taxonomy" id="7574"/>
    <lineage>
        <taxon>Eukaryota</taxon>
        <taxon>Metazoa</taxon>
        <taxon>Spiralia</taxon>
        <taxon>Lophotrochozoa</taxon>
        <taxon>Brachiopoda</taxon>
        <taxon>Linguliformea</taxon>
        <taxon>Lingulata</taxon>
        <taxon>Lingulida</taxon>
        <taxon>Linguloidea</taxon>
        <taxon>Lingulidae</taxon>
        <taxon>Lingula</taxon>
    </lineage>
</organism>
<feature type="compositionally biased region" description="Basic and acidic residues" evidence="2">
    <location>
        <begin position="478"/>
        <end position="535"/>
    </location>
</feature>
<dbReference type="PROSITE" id="PS50102">
    <property type="entry name" value="RRM"/>
    <property type="match status" value="1"/>
</dbReference>
<dbReference type="GO" id="GO:0003723">
    <property type="term" value="F:RNA binding"/>
    <property type="evidence" value="ECO:0007669"/>
    <property type="project" value="UniProtKB-UniRule"/>
</dbReference>
<evidence type="ECO:0000256" key="2">
    <source>
        <dbReference type="SAM" id="MobiDB-lite"/>
    </source>
</evidence>
<keyword evidence="4" id="KW-1185">Reference proteome</keyword>
<evidence type="ECO:0000256" key="1">
    <source>
        <dbReference type="PROSITE-ProRule" id="PRU00176"/>
    </source>
</evidence>